<feature type="compositionally biased region" description="Polar residues" evidence="1">
    <location>
        <begin position="1"/>
        <end position="10"/>
    </location>
</feature>
<reference evidence="2" key="1">
    <citation type="submission" date="2021-10" db="EMBL/GenBank/DDBJ databases">
        <authorList>
            <person name="Piombo E."/>
        </authorList>
    </citation>
    <scope>NUCLEOTIDE SEQUENCE</scope>
</reference>
<feature type="region of interest" description="Disordered" evidence="1">
    <location>
        <begin position="1"/>
        <end position="55"/>
    </location>
</feature>
<dbReference type="AlphaFoldDB" id="A0A9N9VHL5"/>
<dbReference type="OrthoDB" id="10655733at2759"/>
<feature type="region of interest" description="Disordered" evidence="1">
    <location>
        <begin position="101"/>
        <end position="177"/>
    </location>
</feature>
<comment type="caution">
    <text evidence="2">The sequence shown here is derived from an EMBL/GenBank/DDBJ whole genome shotgun (WGS) entry which is preliminary data.</text>
</comment>
<accession>A0A9N9VHL5</accession>
<name>A0A9N9VHL5_9HYPO</name>
<organism evidence="2 3">
    <name type="scientific">Clonostachys rhizophaga</name>
    <dbReference type="NCBI Taxonomy" id="160324"/>
    <lineage>
        <taxon>Eukaryota</taxon>
        <taxon>Fungi</taxon>
        <taxon>Dikarya</taxon>
        <taxon>Ascomycota</taxon>
        <taxon>Pezizomycotina</taxon>
        <taxon>Sordariomycetes</taxon>
        <taxon>Hypocreomycetidae</taxon>
        <taxon>Hypocreales</taxon>
        <taxon>Bionectriaceae</taxon>
        <taxon>Clonostachys</taxon>
    </lineage>
</organism>
<protein>
    <submittedName>
        <fullName evidence="2">Uncharacterized protein</fullName>
    </submittedName>
</protein>
<sequence length="177" mass="19024">MNANLNNTNVEDAPDFAVPDDLAEDEDGYTINAPVPDEDYDESEIDFDDGEGQDNEAYEEARIDAAAYDHEAALSNNNGYNSELDDTALFGAKYDFDNDSDMESVHTTPDYSSQGTLLPPLSPTAGLSYIEEPEDLYGATPPEAPAANVNASNANELVDTAPPPPPMQTPANEQDAE</sequence>
<feature type="compositionally biased region" description="Acidic residues" evidence="1">
    <location>
        <begin position="36"/>
        <end position="55"/>
    </location>
</feature>
<proteinExistence type="predicted"/>
<feature type="compositionally biased region" description="Low complexity" evidence="1">
    <location>
        <begin position="139"/>
        <end position="155"/>
    </location>
</feature>
<gene>
    <name evidence="2" type="ORF">CRHIZ90672A_00010938</name>
</gene>
<feature type="compositionally biased region" description="Polar residues" evidence="1">
    <location>
        <begin position="105"/>
        <end position="116"/>
    </location>
</feature>
<evidence type="ECO:0000256" key="1">
    <source>
        <dbReference type="SAM" id="MobiDB-lite"/>
    </source>
</evidence>
<dbReference type="Proteomes" id="UP000696573">
    <property type="component" value="Unassembled WGS sequence"/>
</dbReference>
<keyword evidence="3" id="KW-1185">Reference proteome</keyword>
<dbReference type="EMBL" id="CABFNQ020000692">
    <property type="protein sequence ID" value="CAH0023494.1"/>
    <property type="molecule type" value="Genomic_DNA"/>
</dbReference>
<evidence type="ECO:0000313" key="2">
    <source>
        <dbReference type="EMBL" id="CAH0023494.1"/>
    </source>
</evidence>
<evidence type="ECO:0000313" key="3">
    <source>
        <dbReference type="Proteomes" id="UP000696573"/>
    </source>
</evidence>